<comment type="caution">
    <text evidence="2">The sequence shown here is derived from an EMBL/GenBank/DDBJ whole genome shotgun (WGS) entry which is preliminary data.</text>
</comment>
<gene>
    <name evidence="2" type="ORF">A3A34_03810</name>
</gene>
<feature type="transmembrane region" description="Helical" evidence="1">
    <location>
        <begin position="36"/>
        <end position="54"/>
    </location>
</feature>
<evidence type="ECO:0000313" key="2">
    <source>
        <dbReference type="EMBL" id="OGG74916.1"/>
    </source>
</evidence>
<feature type="transmembrane region" description="Helical" evidence="1">
    <location>
        <begin position="66"/>
        <end position="87"/>
    </location>
</feature>
<evidence type="ECO:0000313" key="3">
    <source>
        <dbReference type="Proteomes" id="UP000178587"/>
    </source>
</evidence>
<proteinExistence type="predicted"/>
<feature type="transmembrane region" description="Helical" evidence="1">
    <location>
        <begin position="7"/>
        <end position="30"/>
    </location>
</feature>
<keyword evidence="1" id="KW-0812">Transmembrane</keyword>
<dbReference type="Proteomes" id="UP000178587">
    <property type="component" value="Unassembled WGS sequence"/>
</dbReference>
<feature type="transmembrane region" description="Helical" evidence="1">
    <location>
        <begin position="93"/>
        <end position="109"/>
    </location>
</feature>
<keyword evidence="1" id="KW-0472">Membrane</keyword>
<name>A0A1F6EMN6_9BACT</name>
<evidence type="ECO:0000256" key="1">
    <source>
        <dbReference type="SAM" id="Phobius"/>
    </source>
</evidence>
<accession>A0A1F6EMN6</accession>
<organism evidence="2 3">
    <name type="scientific">Candidatus Kaiserbacteria bacterium RIFCSPLOWO2_01_FULL_50_24</name>
    <dbReference type="NCBI Taxonomy" id="1798507"/>
    <lineage>
        <taxon>Bacteria</taxon>
        <taxon>Candidatus Kaiseribacteriota</taxon>
    </lineage>
</organism>
<reference evidence="2 3" key="1">
    <citation type="journal article" date="2016" name="Nat. Commun.">
        <title>Thousands of microbial genomes shed light on interconnected biogeochemical processes in an aquifer system.</title>
        <authorList>
            <person name="Anantharaman K."/>
            <person name="Brown C.T."/>
            <person name="Hug L.A."/>
            <person name="Sharon I."/>
            <person name="Castelle C.J."/>
            <person name="Probst A.J."/>
            <person name="Thomas B.C."/>
            <person name="Singh A."/>
            <person name="Wilkins M.J."/>
            <person name="Karaoz U."/>
            <person name="Brodie E.L."/>
            <person name="Williams K.H."/>
            <person name="Hubbard S.S."/>
            <person name="Banfield J.F."/>
        </authorList>
    </citation>
    <scope>NUCLEOTIDE SEQUENCE [LARGE SCALE GENOMIC DNA]</scope>
</reference>
<dbReference type="EMBL" id="MFLU01000010">
    <property type="protein sequence ID" value="OGG74916.1"/>
    <property type="molecule type" value="Genomic_DNA"/>
</dbReference>
<keyword evidence="1" id="KW-1133">Transmembrane helix</keyword>
<sequence>MRYSQLVGWGIVIYAVAFLAWTGFLTYGIVEGYLPIGLNIAVLVAVASIAGRALRLPRWSDIVPYSIGWAIIVLLLDAVFAVPFAGWEIYYDWHVWAGYILVVVVPLFAPRFTSWENRLQAL</sequence>
<dbReference type="AlphaFoldDB" id="A0A1F6EMN6"/>
<protein>
    <submittedName>
        <fullName evidence="2">Uncharacterized protein</fullName>
    </submittedName>
</protein>